<dbReference type="Proteomes" id="UP001279734">
    <property type="component" value="Unassembled WGS sequence"/>
</dbReference>
<dbReference type="PANTHER" id="PTHR46316:SF9">
    <property type="entry name" value="SNF1-RELATED PROTEIN KINASE REGULATORY SUBUNIT BETA-1"/>
    <property type="match status" value="1"/>
</dbReference>
<reference evidence="2" key="1">
    <citation type="submission" date="2023-05" db="EMBL/GenBank/DDBJ databases">
        <title>Nepenthes gracilis genome sequencing.</title>
        <authorList>
            <person name="Fukushima K."/>
        </authorList>
    </citation>
    <scope>NUCLEOTIDE SEQUENCE</scope>
    <source>
        <strain evidence="2">SING2019-196</strain>
    </source>
</reference>
<evidence type="ECO:0000256" key="1">
    <source>
        <dbReference type="SAM" id="Phobius"/>
    </source>
</evidence>
<dbReference type="SUPFAM" id="SSF160219">
    <property type="entry name" value="AMPKBI-like"/>
    <property type="match status" value="1"/>
</dbReference>
<keyword evidence="3" id="KW-1185">Reference proteome</keyword>
<accession>A0AAD3XPR0</accession>
<evidence type="ECO:0000313" key="3">
    <source>
        <dbReference type="Proteomes" id="UP001279734"/>
    </source>
</evidence>
<keyword evidence="1" id="KW-0812">Transmembrane</keyword>
<proteinExistence type="predicted"/>
<feature type="transmembrane region" description="Helical" evidence="1">
    <location>
        <begin position="138"/>
        <end position="155"/>
    </location>
</feature>
<sequence>MIQNVLAVARGTQTPLPVVFENRRCPPARFGIRFCGRIRSRLCRPAVSVVVVHRRDLGFEFAAGFVAVCVVVVHRRFGIRIVHHRICSFARGTQTPLPVVFENRRCPPARFGIRFCGRIRSRLCRPAVSVVVVHRRDLGFEFAAGFVAVCVVVVHRRFGIRIVHHRICCTFLFVHLKIGFICCSFDIVLAAFIDLKRTAPSRRRERRTSIGVKLSGQCLLLIKKIQSTYTNFVQDYVPESLDCAAEFEAPPSPDSNYIQALLGEDDLAKDPVVVPNHLRLTVLAIEDSDEALSSSWPRHALLNR</sequence>
<comment type="caution">
    <text evidence="2">The sequence shown here is derived from an EMBL/GenBank/DDBJ whole genome shotgun (WGS) entry which is preliminary data.</text>
</comment>
<dbReference type="EMBL" id="BSYO01000011">
    <property type="protein sequence ID" value="GMH11986.1"/>
    <property type="molecule type" value="Genomic_DNA"/>
</dbReference>
<evidence type="ECO:0000313" key="2">
    <source>
        <dbReference type="EMBL" id="GMH11986.1"/>
    </source>
</evidence>
<keyword evidence="1" id="KW-0472">Membrane</keyword>
<protein>
    <submittedName>
        <fullName evidence="2">Uncharacterized protein</fullName>
    </submittedName>
</protein>
<dbReference type="AlphaFoldDB" id="A0AAD3XPR0"/>
<keyword evidence="1" id="KW-1133">Transmembrane helix</keyword>
<feature type="transmembrane region" description="Helical" evidence="1">
    <location>
        <begin position="167"/>
        <end position="193"/>
    </location>
</feature>
<dbReference type="InterPro" id="IPR043554">
    <property type="entry name" value="KINB"/>
</dbReference>
<name>A0AAD3XPR0_NEPGR</name>
<dbReference type="PANTHER" id="PTHR46316">
    <property type="entry name" value="SNF1-RELATED PROTEIN KINASE REGULATORY SUBUNIT BETA-1"/>
    <property type="match status" value="1"/>
</dbReference>
<organism evidence="2 3">
    <name type="scientific">Nepenthes gracilis</name>
    <name type="common">Slender pitcher plant</name>
    <dbReference type="NCBI Taxonomy" id="150966"/>
    <lineage>
        <taxon>Eukaryota</taxon>
        <taxon>Viridiplantae</taxon>
        <taxon>Streptophyta</taxon>
        <taxon>Embryophyta</taxon>
        <taxon>Tracheophyta</taxon>
        <taxon>Spermatophyta</taxon>
        <taxon>Magnoliopsida</taxon>
        <taxon>eudicotyledons</taxon>
        <taxon>Gunneridae</taxon>
        <taxon>Pentapetalae</taxon>
        <taxon>Caryophyllales</taxon>
        <taxon>Nepenthaceae</taxon>
        <taxon>Nepenthes</taxon>
    </lineage>
</organism>
<dbReference type="InterPro" id="IPR037256">
    <property type="entry name" value="ASC_dom_sf"/>
</dbReference>
<gene>
    <name evidence="2" type="ORF">Nepgr_013827</name>
</gene>